<dbReference type="RefSeq" id="WP_342829432.1">
    <property type="nucleotide sequence ID" value="NZ_JBANDC010000006.1"/>
</dbReference>
<keyword evidence="1" id="KW-0472">Membrane</keyword>
<feature type="transmembrane region" description="Helical" evidence="1">
    <location>
        <begin position="375"/>
        <end position="394"/>
    </location>
</feature>
<evidence type="ECO:0000256" key="1">
    <source>
        <dbReference type="SAM" id="Phobius"/>
    </source>
</evidence>
<feature type="domain" description="DUF6311" evidence="2">
    <location>
        <begin position="13"/>
        <end position="414"/>
    </location>
</feature>
<reference evidence="4 5" key="1">
    <citation type="submission" date="2024-02" db="EMBL/GenBank/DDBJ databases">
        <title>Draft genome sequence of Collimonas sp. strain H4R21, an effective mineral-weathering bacterial strain isolated from the beech rhizosphere.</title>
        <authorList>
            <person name="Morin E."/>
            <person name="Uroz S."/>
            <person name="Leveau J.H.J."/>
            <person name="Kumar R."/>
            <person name="Rey M.W."/>
            <person name="Pham J."/>
        </authorList>
    </citation>
    <scope>NUCLEOTIDE SEQUENCE [LARGE SCALE GENOMIC DNA]</scope>
    <source>
        <strain evidence="4 5">H4R21</strain>
    </source>
</reference>
<dbReference type="Pfam" id="PF25853">
    <property type="entry name" value="DUF6311_C"/>
    <property type="match status" value="1"/>
</dbReference>
<dbReference type="InterPro" id="IPR046278">
    <property type="entry name" value="DUF6311"/>
</dbReference>
<feature type="transmembrane region" description="Helical" evidence="1">
    <location>
        <begin position="100"/>
        <end position="119"/>
    </location>
</feature>
<keyword evidence="1" id="KW-0812">Transmembrane</keyword>
<sequence length="719" mass="79758">MMTRKFPPILLAALIGLAAFVFYTGGAIVWPTSTEWLMRGDFGQHFLGWNFFRNTPMLQFPLGANLAYGELLGSSIVFTDSTPLFAFLFKPFAALLPQPFQYIGIWLALTVVLQAVFAYKLLSLFSAERLTLFLATAFFVIAPPLWWRIYLEAESLSAHWLILAGLYLYFGARFRWRGWLLLLGAASLAHAYLLAMVLAIWIADLLQRWLKKQVSPWALAGLALSTAVCLGLLMWSTGYFMLRDGLSQPVGLSYYRMSLLGLIDPIAWWSTVLPDQPRGGGEFDGFSFLGVGMLALLAVVVVLSVSRSVRSNAAQRPAPAWRWATLLPLLIVASGLTLQALSSYIGWANHDVLVYPLPAFLQKILGIFRASGRMFWPVFYMIYVGVFYAAFKLLDKRWLPYLLGALLVLQLADSNDAALNIRKSMREYRWTSPLQSAFWKQLPPGYRRIAITMPAVYSPDYFPIALFASEQRLTINHGYFARIDQSRLVTEQRKATETVFTGRYDPQTLYVFLGDALSLSLWEQAKLTAGPDDLVAELDGYRILAPGWKRCSECQRSNPAYAAAAPAPPADYTLGTAIDFRTGGNAGPYLTGGWSAAETWGTWTNSNAAAVWLNVPGVPGQAIAADLTLEVLGQAYVMAKHPQQTIQVSANGQALGELHYTTKINRGKQSLRIPAGLLEKNHGRLLLLFTVAETVSPLQVMENKDMRGLGLGAISMVVR</sequence>
<feature type="transmembrane region" description="Helical" evidence="1">
    <location>
        <begin position="179"/>
        <end position="203"/>
    </location>
</feature>
<gene>
    <name evidence="4" type="ORF">V8G57_11100</name>
</gene>
<feature type="transmembrane region" description="Helical" evidence="1">
    <location>
        <begin position="285"/>
        <end position="305"/>
    </location>
</feature>
<dbReference type="EMBL" id="JBANDC010000006">
    <property type="protein sequence ID" value="MEM4987935.1"/>
    <property type="molecule type" value="Genomic_DNA"/>
</dbReference>
<feature type="transmembrane region" description="Helical" evidence="1">
    <location>
        <begin position="326"/>
        <end position="346"/>
    </location>
</feature>
<evidence type="ECO:0000259" key="2">
    <source>
        <dbReference type="Pfam" id="PF19830"/>
    </source>
</evidence>
<proteinExistence type="predicted"/>
<protein>
    <submittedName>
        <fullName evidence="4">DUF6311 domain-containing protein</fullName>
    </submittedName>
</protein>
<feature type="domain" description="DUF6311" evidence="3">
    <location>
        <begin position="438"/>
        <end position="546"/>
    </location>
</feature>
<dbReference type="Proteomes" id="UP001495910">
    <property type="component" value="Unassembled WGS sequence"/>
</dbReference>
<organism evidence="4 5">
    <name type="scientific">Collimonas rhizosphaerae</name>
    <dbReference type="NCBI Taxonomy" id="3126357"/>
    <lineage>
        <taxon>Bacteria</taxon>
        <taxon>Pseudomonadati</taxon>
        <taxon>Pseudomonadota</taxon>
        <taxon>Betaproteobacteria</taxon>
        <taxon>Burkholderiales</taxon>
        <taxon>Oxalobacteraceae</taxon>
        <taxon>Collimonas</taxon>
    </lineage>
</organism>
<dbReference type="Pfam" id="PF19830">
    <property type="entry name" value="DUF6311"/>
    <property type="match status" value="1"/>
</dbReference>
<evidence type="ECO:0000313" key="4">
    <source>
        <dbReference type="EMBL" id="MEM4987935.1"/>
    </source>
</evidence>
<feature type="transmembrane region" description="Helical" evidence="1">
    <location>
        <begin position="254"/>
        <end position="273"/>
    </location>
</feature>
<comment type="caution">
    <text evidence="4">The sequence shown here is derived from an EMBL/GenBank/DDBJ whole genome shotgun (WGS) entry which is preliminary data.</text>
</comment>
<evidence type="ECO:0000313" key="5">
    <source>
        <dbReference type="Proteomes" id="UP001495910"/>
    </source>
</evidence>
<accession>A0ABU9PVC8</accession>
<name>A0ABU9PVC8_9BURK</name>
<dbReference type="InterPro" id="IPR058671">
    <property type="entry name" value="DUF6311_C"/>
</dbReference>
<evidence type="ECO:0000259" key="3">
    <source>
        <dbReference type="Pfam" id="PF25853"/>
    </source>
</evidence>
<feature type="transmembrane region" description="Helical" evidence="1">
    <location>
        <begin position="156"/>
        <end position="172"/>
    </location>
</feature>
<keyword evidence="5" id="KW-1185">Reference proteome</keyword>
<feature type="transmembrane region" description="Helical" evidence="1">
    <location>
        <begin position="131"/>
        <end position="150"/>
    </location>
</feature>
<keyword evidence="1" id="KW-1133">Transmembrane helix</keyword>
<feature type="transmembrane region" description="Helical" evidence="1">
    <location>
        <begin position="215"/>
        <end position="242"/>
    </location>
</feature>